<keyword evidence="2" id="KW-1185">Reference proteome</keyword>
<proteinExistence type="predicted"/>
<comment type="caution">
    <text evidence="1">The sequence shown here is derived from an EMBL/GenBank/DDBJ whole genome shotgun (WGS) entry which is preliminary data.</text>
</comment>
<accession>A0ABT6L3C8</accession>
<protein>
    <submittedName>
        <fullName evidence="1">Uncharacterized protein</fullName>
    </submittedName>
</protein>
<evidence type="ECO:0000313" key="2">
    <source>
        <dbReference type="Proteomes" id="UP001160130"/>
    </source>
</evidence>
<gene>
    <name evidence="1" type="ORF">M2272_004094</name>
</gene>
<sequence length="148" mass="15654">MVDSDAGRALEARREVLDPDAEAAAGAAVSAAAVLSDVTAVPLALSAVKRSVSVTDFLSFPRSLRRARVPQSQHALSRTAERGAHTVAAATAVARIRRHAANRQSTSRTQEDWVVVLVSTQADTLRLLDESENNSIRSSNQATSPLGV</sequence>
<reference evidence="1 2" key="1">
    <citation type="submission" date="2023-04" db="EMBL/GenBank/DDBJ databases">
        <title>Forest soil microbial communities from Buena Vista Peninsula, Colon Province, Panama.</title>
        <authorList>
            <person name="Bouskill N."/>
        </authorList>
    </citation>
    <scope>NUCLEOTIDE SEQUENCE [LARGE SCALE GENOMIC DNA]</scope>
    <source>
        <strain evidence="1 2">AC80</strain>
    </source>
</reference>
<organism evidence="1 2">
    <name type="scientific">Mycolicibacterium frederiksbergense</name>
    <dbReference type="NCBI Taxonomy" id="117567"/>
    <lineage>
        <taxon>Bacteria</taxon>
        <taxon>Bacillati</taxon>
        <taxon>Actinomycetota</taxon>
        <taxon>Actinomycetes</taxon>
        <taxon>Mycobacteriales</taxon>
        <taxon>Mycobacteriaceae</taxon>
        <taxon>Mycolicibacterium</taxon>
    </lineage>
</organism>
<dbReference type="Proteomes" id="UP001160130">
    <property type="component" value="Unassembled WGS sequence"/>
</dbReference>
<dbReference type="EMBL" id="JARXVE010000007">
    <property type="protein sequence ID" value="MDH6197439.1"/>
    <property type="molecule type" value="Genomic_DNA"/>
</dbReference>
<name>A0ABT6L3C8_9MYCO</name>
<evidence type="ECO:0000313" key="1">
    <source>
        <dbReference type="EMBL" id="MDH6197439.1"/>
    </source>
</evidence>
<dbReference type="RefSeq" id="WP_280834045.1">
    <property type="nucleotide sequence ID" value="NZ_JARXVE010000007.1"/>
</dbReference>